<protein>
    <submittedName>
        <fullName evidence="3">Uncharacterized protein</fullName>
    </submittedName>
</protein>
<feature type="transmembrane region" description="Helical" evidence="2">
    <location>
        <begin position="141"/>
        <end position="167"/>
    </location>
</feature>
<reference evidence="3" key="1">
    <citation type="submission" date="2020-07" db="EMBL/GenBank/DDBJ databases">
        <authorList>
            <person name="Nieuwenhuis M."/>
            <person name="Van De Peppel L.J.J."/>
        </authorList>
    </citation>
    <scope>NUCLEOTIDE SEQUENCE</scope>
    <source>
        <strain evidence="3">AP01</strain>
        <tissue evidence="3">Mycelium</tissue>
    </source>
</reference>
<keyword evidence="2" id="KW-0812">Transmembrane</keyword>
<keyword evidence="2" id="KW-0472">Membrane</keyword>
<proteinExistence type="predicted"/>
<reference evidence="3" key="2">
    <citation type="submission" date="2021-10" db="EMBL/GenBank/DDBJ databases">
        <title>Phylogenomics reveals ancestral predisposition of the termite-cultivated fungus Termitomyces towards a domesticated lifestyle.</title>
        <authorList>
            <person name="Auxier B."/>
            <person name="Grum-Grzhimaylo A."/>
            <person name="Cardenas M.E."/>
            <person name="Lodge J.D."/>
            <person name="Laessoe T."/>
            <person name="Pedersen O."/>
            <person name="Smith M.E."/>
            <person name="Kuyper T.W."/>
            <person name="Franco-Molano E.A."/>
            <person name="Baroni T.J."/>
            <person name="Aanen D.K."/>
        </authorList>
    </citation>
    <scope>NUCLEOTIDE SEQUENCE</scope>
    <source>
        <strain evidence="3">AP01</strain>
        <tissue evidence="3">Mycelium</tissue>
    </source>
</reference>
<feature type="transmembrane region" description="Helical" evidence="2">
    <location>
        <begin position="46"/>
        <end position="65"/>
    </location>
</feature>
<dbReference type="EMBL" id="JABCKV010000103">
    <property type="protein sequence ID" value="KAG5643618.1"/>
    <property type="molecule type" value="Genomic_DNA"/>
</dbReference>
<evidence type="ECO:0000313" key="4">
    <source>
        <dbReference type="Proteomes" id="UP000775547"/>
    </source>
</evidence>
<feature type="compositionally biased region" description="Polar residues" evidence="1">
    <location>
        <begin position="325"/>
        <end position="335"/>
    </location>
</feature>
<feature type="transmembrane region" description="Helical" evidence="2">
    <location>
        <begin position="91"/>
        <end position="120"/>
    </location>
</feature>
<feature type="transmembrane region" description="Helical" evidence="2">
    <location>
        <begin position="179"/>
        <end position="203"/>
    </location>
</feature>
<accession>A0A9P7KAP8</accession>
<feature type="transmembrane region" description="Helical" evidence="2">
    <location>
        <begin position="6"/>
        <end position="34"/>
    </location>
</feature>
<sequence length="335" mass="36725">MAPLPILLGLFFGSFGYGINLITFFACIIALLYANGDLKPIHKINFPMVVAACAMITVATCDVVVEICQNVELFVHKNLQADPRIGGCSQWWTVALFGFFVAQVAIGDTILVRCNLLNAVRLLIPSQMYRCFIVWNRKWKFILFPIILTTAAMACGIASIVIASTTFLINSRGEKTTPLITTMLVLTLTSNSTASLLIVFRIWTIQKEASRYRTSSSSQGDPSWRAIRVTIEAGLLYTASLVVLLGIYLAGGEAQHVAYRSGITFNMVISLLARKRSDTLSTIITTLPQPSVAVNTVDLVDRDPSDVSRDSPNFLADWPKPRSPGSWQNPKSEGG</sequence>
<keyword evidence="2" id="KW-1133">Transmembrane helix</keyword>
<organism evidence="3 4">
    <name type="scientific">Asterophora parasitica</name>
    <dbReference type="NCBI Taxonomy" id="117018"/>
    <lineage>
        <taxon>Eukaryota</taxon>
        <taxon>Fungi</taxon>
        <taxon>Dikarya</taxon>
        <taxon>Basidiomycota</taxon>
        <taxon>Agaricomycotina</taxon>
        <taxon>Agaricomycetes</taxon>
        <taxon>Agaricomycetidae</taxon>
        <taxon>Agaricales</taxon>
        <taxon>Tricholomatineae</taxon>
        <taxon>Lyophyllaceae</taxon>
        <taxon>Asterophora</taxon>
    </lineage>
</organism>
<comment type="caution">
    <text evidence="3">The sequence shown here is derived from an EMBL/GenBank/DDBJ whole genome shotgun (WGS) entry which is preliminary data.</text>
</comment>
<dbReference type="AlphaFoldDB" id="A0A9P7KAP8"/>
<dbReference type="Proteomes" id="UP000775547">
    <property type="component" value="Unassembled WGS sequence"/>
</dbReference>
<name>A0A9P7KAP8_9AGAR</name>
<evidence type="ECO:0000256" key="1">
    <source>
        <dbReference type="SAM" id="MobiDB-lite"/>
    </source>
</evidence>
<evidence type="ECO:0000313" key="3">
    <source>
        <dbReference type="EMBL" id="KAG5643618.1"/>
    </source>
</evidence>
<dbReference type="OrthoDB" id="3357408at2759"/>
<evidence type="ECO:0000256" key="2">
    <source>
        <dbReference type="SAM" id="Phobius"/>
    </source>
</evidence>
<gene>
    <name evidence="3" type="ORF">DXG03_000585</name>
</gene>
<feature type="region of interest" description="Disordered" evidence="1">
    <location>
        <begin position="302"/>
        <end position="335"/>
    </location>
</feature>
<keyword evidence="4" id="KW-1185">Reference proteome</keyword>
<feature type="transmembrane region" description="Helical" evidence="2">
    <location>
        <begin position="234"/>
        <end position="251"/>
    </location>
</feature>